<feature type="domain" description="Tyrosine-protein phosphatase" evidence="1">
    <location>
        <begin position="35"/>
        <end position="121"/>
    </location>
</feature>
<evidence type="ECO:0000313" key="2">
    <source>
        <dbReference type="EMBL" id="UMM23097.1"/>
    </source>
</evidence>
<dbReference type="GO" id="GO:0004725">
    <property type="term" value="F:protein tyrosine phosphatase activity"/>
    <property type="evidence" value="ECO:0007669"/>
    <property type="project" value="InterPro"/>
</dbReference>
<reference evidence="2 3" key="1">
    <citation type="submission" date="2022-04" db="EMBL/GenBank/DDBJ databases">
        <title>Chromosome-level reference genomes for two strains of Caenorhabditis briggsae: an improved platform for comparative genomics.</title>
        <authorList>
            <person name="Stevens L."/>
            <person name="Andersen E."/>
        </authorList>
    </citation>
    <scope>NUCLEOTIDE SEQUENCE [LARGE SCALE GENOMIC DNA]</scope>
    <source>
        <strain evidence="2">VX34</strain>
        <tissue evidence="2">Whole-organism</tissue>
    </source>
</reference>
<dbReference type="Gene3D" id="3.90.190.10">
    <property type="entry name" value="Protein tyrosine phosphatase superfamily"/>
    <property type="match status" value="1"/>
</dbReference>
<proteinExistence type="predicted"/>
<dbReference type="InterPro" id="IPR000242">
    <property type="entry name" value="PTP_cat"/>
</dbReference>
<name>A0AAE9JBS8_CAEBR</name>
<organism evidence="2 3">
    <name type="scientific">Caenorhabditis briggsae</name>
    <dbReference type="NCBI Taxonomy" id="6238"/>
    <lineage>
        <taxon>Eukaryota</taxon>
        <taxon>Metazoa</taxon>
        <taxon>Ecdysozoa</taxon>
        <taxon>Nematoda</taxon>
        <taxon>Chromadorea</taxon>
        <taxon>Rhabditida</taxon>
        <taxon>Rhabditina</taxon>
        <taxon>Rhabditomorpha</taxon>
        <taxon>Rhabditoidea</taxon>
        <taxon>Rhabditidae</taxon>
        <taxon>Peloderinae</taxon>
        <taxon>Caenorhabditis</taxon>
    </lineage>
</organism>
<gene>
    <name evidence="2" type="ORF">L5515_003981</name>
</gene>
<dbReference type="EMBL" id="CP092622">
    <property type="protein sequence ID" value="UMM23097.1"/>
    <property type="molecule type" value="Genomic_DNA"/>
</dbReference>
<protein>
    <recommendedName>
        <fullName evidence="1">Tyrosine-protein phosphatase domain-containing protein</fullName>
    </recommendedName>
</protein>
<sequence>MERRERAKEKEKEQWSGEETAKKMIASGVFDTGLIACAFKDLRNEKPSLNSCTSFKNNMQKVRAPDYPITDEKIVKLTHAPDNFICAAKVVVPEFNRTMIITQVPDVSTPVNIEDFWRMIF</sequence>
<accession>A0AAE9JBS8</accession>
<dbReference type="PANTHER" id="PTHR23219">
    <property type="entry name" value="TYROSINE-PROTEIN PHOSPHATASE C15H7.3-RELATED"/>
    <property type="match status" value="1"/>
</dbReference>
<dbReference type="InterPro" id="IPR029021">
    <property type="entry name" value="Prot-tyrosine_phosphatase-like"/>
</dbReference>
<dbReference type="Proteomes" id="UP000829354">
    <property type="component" value="Chromosome III"/>
</dbReference>
<dbReference type="PROSITE" id="PS50055">
    <property type="entry name" value="TYR_PHOSPHATASE_PTP"/>
    <property type="match status" value="1"/>
</dbReference>
<dbReference type="Pfam" id="PF00102">
    <property type="entry name" value="Y_phosphatase"/>
    <property type="match status" value="1"/>
</dbReference>
<keyword evidence="3" id="KW-1185">Reference proteome</keyword>
<dbReference type="AlphaFoldDB" id="A0AAE9JBS8"/>
<evidence type="ECO:0000259" key="1">
    <source>
        <dbReference type="PROSITE" id="PS50055"/>
    </source>
</evidence>
<dbReference type="SUPFAM" id="SSF52799">
    <property type="entry name" value="(Phosphotyrosine protein) phosphatases II"/>
    <property type="match status" value="1"/>
</dbReference>
<evidence type="ECO:0000313" key="3">
    <source>
        <dbReference type="Proteomes" id="UP000829354"/>
    </source>
</evidence>
<dbReference type="PANTHER" id="PTHR23219:SF18">
    <property type="entry name" value="TYROSINE-PROTEIN PHOSPHATASE DOMAIN-CONTAINING PROTEIN-RELATED"/>
    <property type="match status" value="1"/>
</dbReference>